<name>A0AB39MJX0_9ACTN</name>
<dbReference type="SUPFAM" id="SSF55729">
    <property type="entry name" value="Acyl-CoA N-acyltransferases (Nat)"/>
    <property type="match status" value="1"/>
</dbReference>
<keyword evidence="3" id="KW-0808">Transferase</keyword>
<evidence type="ECO:0000256" key="1">
    <source>
        <dbReference type="SAM" id="MobiDB-lite"/>
    </source>
</evidence>
<dbReference type="EMBL" id="CP163431">
    <property type="protein sequence ID" value="XDQ06322.1"/>
    <property type="molecule type" value="Genomic_DNA"/>
</dbReference>
<dbReference type="InterPro" id="IPR050644">
    <property type="entry name" value="PG_Glycine_Bridge_Synth"/>
</dbReference>
<gene>
    <name evidence="3" type="ORF">AB5J58_41885</name>
</gene>
<reference evidence="3" key="1">
    <citation type="submission" date="2024-07" db="EMBL/GenBank/DDBJ databases">
        <authorList>
            <person name="Yu S.T."/>
        </authorList>
    </citation>
    <scope>NUCLEOTIDE SEQUENCE</scope>
    <source>
        <strain evidence="3">R08</strain>
    </source>
</reference>
<dbReference type="RefSeq" id="WP_369191296.1">
    <property type="nucleotide sequence ID" value="NZ_CP163431.1"/>
</dbReference>
<sequence>MLRLIMDPESTADVPEGADVPAEDFHQSAGRFRLLSGRGDPVRLLRAGRPGGRWAATLLEDGGQDGWFMWKGPAGLPDPELLSALLTGIAQLGPATLVLLPEWDFPEVLAAAGYRPGPPYATGLVPTGGGDEAILARMRPSTRSRVRRALRSGLEFADDPGRIDEFYDFYAPAMIRADSPDLAPLDLLHDLLEHSSVHLFTALHEDRVAAGSICFRNRNSLEARFVATHPDHRVDGSMNFVHFETIRRAAAEGLEHFDLSGISTGEVDEKTAGINRFKLGFGGEVLHYPTYTRSAS</sequence>
<organism evidence="3">
    <name type="scientific">Streptomyces sp. R08</name>
    <dbReference type="NCBI Taxonomy" id="3238624"/>
    <lineage>
        <taxon>Bacteria</taxon>
        <taxon>Bacillati</taxon>
        <taxon>Actinomycetota</taxon>
        <taxon>Actinomycetes</taxon>
        <taxon>Kitasatosporales</taxon>
        <taxon>Streptomycetaceae</taxon>
        <taxon>Streptomyces</taxon>
    </lineage>
</organism>
<feature type="region of interest" description="Disordered" evidence="1">
    <location>
        <begin position="1"/>
        <end position="20"/>
    </location>
</feature>
<dbReference type="AlphaFoldDB" id="A0AB39MJX0"/>
<evidence type="ECO:0000313" key="3">
    <source>
        <dbReference type="EMBL" id="XDQ06322.1"/>
    </source>
</evidence>
<proteinExistence type="predicted"/>
<keyword evidence="3" id="KW-0012">Acyltransferase</keyword>
<feature type="domain" description="BioF2-like acetyltransferase" evidence="2">
    <location>
        <begin position="137"/>
        <end position="261"/>
    </location>
</feature>
<dbReference type="GO" id="GO:0016746">
    <property type="term" value="F:acyltransferase activity"/>
    <property type="evidence" value="ECO:0007669"/>
    <property type="project" value="UniProtKB-KW"/>
</dbReference>
<dbReference type="InterPro" id="IPR016181">
    <property type="entry name" value="Acyl_CoA_acyltransferase"/>
</dbReference>
<dbReference type="Pfam" id="PF13480">
    <property type="entry name" value="Acetyltransf_6"/>
    <property type="match status" value="1"/>
</dbReference>
<protein>
    <submittedName>
        <fullName evidence="3">GNAT family N-acetyltransferase</fullName>
        <ecNumber evidence="3">2.3.1.-</ecNumber>
    </submittedName>
</protein>
<dbReference type="InterPro" id="IPR038740">
    <property type="entry name" value="BioF2-like_GNAT_dom"/>
</dbReference>
<dbReference type="PANTHER" id="PTHR36174">
    <property type="entry name" value="LIPID II:GLYCINE GLYCYLTRANSFERASE"/>
    <property type="match status" value="1"/>
</dbReference>
<accession>A0AB39MJX0</accession>
<dbReference type="EC" id="2.3.1.-" evidence="3"/>
<dbReference type="PANTHER" id="PTHR36174:SF1">
    <property type="entry name" value="LIPID II:GLYCINE GLYCYLTRANSFERASE"/>
    <property type="match status" value="1"/>
</dbReference>
<evidence type="ECO:0000259" key="2">
    <source>
        <dbReference type="Pfam" id="PF13480"/>
    </source>
</evidence>
<dbReference type="Gene3D" id="3.40.630.30">
    <property type="match status" value="1"/>
</dbReference>